<dbReference type="SMART" id="SM00338">
    <property type="entry name" value="BRLZ"/>
    <property type="match status" value="1"/>
</dbReference>
<dbReference type="AlphaFoldDB" id="A0A077WZG5"/>
<organism evidence="9">
    <name type="scientific">Lichtheimia ramosa</name>
    <dbReference type="NCBI Taxonomy" id="688394"/>
    <lineage>
        <taxon>Eukaryota</taxon>
        <taxon>Fungi</taxon>
        <taxon>Fungi incertae sedis</taxon>
        <taxon>Mucoromycota</taxon>
        <taxon>Mucoromycotina</taxon>
        <taxon>Mucoromycetes</taxon>
        <taxon>Mucorales</taxon>
        <taxon>Lichtheimiaceae</taxon>
        <taxon>Lichtheimia</taxon>
    </lineage>
</organism>
<dbReference type="SUPFAM" id="SSF57959">
    <property type="entry name" value="Leucine zipper domain"/>
    <property type="match status" value="1"/>
</dbReference>
<dbReference type="GO" id="GO:0000977">
    <property type="term" value="F:RNA polymerase II transcription regulatory region sequence-specific DNA binding"/>
    <property type="evidence" value="ECO:0007669"/>
    <property type="project" value="TreeGrafter"/>
</dbReference>
<dbReference type="PROSITE" id="PS50217">
    <property type="entry name" value="BZIP"/>
    <property type="match status" value="1"/>
</dbReference>
<dbReference type="EMBL" id="LK023368">
    <property type="protein sequence ID" value="CDS12604.1"/>
    <property type="molecule type" value="Genomic_DNA"/>
</dbReference>
<feature type="compositionally biased region" description="Basic and acidic residues" evidence="7">
    <location>
        <begin position="132"/>
        <end position="148"/>
    </location>
</feature>
<keyword evidence="3" id="KW-0238">DNA-binding</keyword>
<reference evidence="9" key="1">
    <citation type="journal article" date="2014" name="Genome Announc.">
        <title>De novo whole-genome sequence and genome annotation of Lichtheimia ramosa.</title>
        <authorList>
            <person name="Linde J."/>
            <person name="Schwartze V."/>
            <person name="Binder U."/>
            <person name="Lass-Florl C."/>
            <person name="Voigt K."/>
            <person name="Horn F."/>
        </authorList>
    </citation>
    <scope>NUCLEOTIDE SEQUENCE</scope>
    <source>
        <strain evidence="9">JMRC FSU:6197</strain>
    </source>
</reference>
<keyword evidence="4" id="KW-0804">Transcription</keyword>
<evidence type="ECO:0000256" key="6">
    <source>
        <dbReference type="SAM" id="Coils"/>
    </source>
</evidence>
<comment type="subcellular location">
    <subcellularLocation>
        <location evidence="1">Nucleus</location>
    </subcellularLocation>
</comment>
<evidence type="ECO:0000256" key="7">
    <source>
        <dbReference type="SAM" id="MobiDB-lite"/>
    </source>
</evidence>
<keyword evidence="2" id="KW-0805">Transcription regulation</keyword>
<dbReference type="GO" id="GO:0005634">
    <property type="term" value="C:nucleus"/>
    <property type="evidence" value="ECO:0007669"/>
    <property type="project" value="UniProtKB-SubCell"/>
</dbReference>
<dbReference type="Pfam" id="PF07716">
    <property type="entry name" value="bZIP_2"/>
    <property type="match status" value="1"/>
</dbReference>
<evidence type="ECO:0000256" key="2">
    <source>
        <dbReference type="ARBA" id="ARBA00023015"/>
    </source>
</evidence>
<evidence type="ECO:0000313" key="9">
    <source>
        <dbReference type="EMBL" id="CDS12604.1"/>
    </source>
</evidence>
<feature type="region of interest" description="Disordered" evidence="7">
    <location>
        <begin position="116"/>
        <end position="161"/>
    </location>
</feature>
<proteinExistence type="predicted"/>
<feature type="compositionally biased region" description="Low complexity" evidence="7">
    <location>
        <begin position="83"/>
        <end position="103"/>
    </location>
</feature>
<dbReference type="PROSITE" id="PS00036">
    <property type="entry name" value="BZIP_BASIC"/>
    <property type="match status" value="1"/>
</dbReference>
<protein>
    <recommendedName>
        <fullName evidence="8">BZIP domain-containing protein</fullName>
    </recommendedName>
</protein>
<keyword evidence="6" id="KW-0175">Coiled coil</keyword>
<sequence>MSPVNTFLDPLIFDLPTSSGSSATVDHTKLLEELDLWTNAQFTFDMQPGTAVQDKPTTTPSLPLENGQDLWTLLSLDPTQHQSTTSSPSSSSSSSPVTTSTMSMLQPAAMSPITPRTAATTHPMILPKSIPQKRDRTEEEKSIEEDKRRRNTAASARFRAKKKLREQAMEQAVKEMTEKSEKLEGRVKDLEQEIKWLRSLLIDKDTPSSSPSSL</sequence>
<feature type="coiled-coil region" evidence="6">
    <location>
        <begin position="166"/>
        <end position="200"/>
    </location>
</feature>
<dbReference type="CDD" id="cd14705">
    <property type="entry name" value="bZIP_Zip1"/>
    <property type="match status" value="1"/>
</dbReference>
<evidence type="ECO:0000256" key="4">
    <source>
        <dbReference type="ARBA" id="ARBA00023163"/>
    </source>
</evidence>
<dbReference type="InterPro" id="IPR046347">
    <property type="entry name" value="bZIP_sf"/>
</dbReference>
<gene>
    <name evidence="9" type="ORF">LRAMOSA04790</name>
</gene>
<evidence type="ECO:0000256" key="3">
    <source>
        <dbReference type="ARBA" id="ARBA00023125"/>
    </source>
</evidence>
<keyword evidence="5" id="KW-0539">Nucleus</keyword>
<dbReference type="InterPro" id="IPR004827">
    <property type="entry name" value="bZIP"/>
</dbReference>
<dbReference type="PANTHER" id="PTHR13044">
    <property type="entry name" value="ACTIVATING TRANSCRIPTION FACTOR ATF 4/5"/>
    <property type="match status" value="1"/>
</dbReference>
<evidence type="ECO:0000256" key="5">
    <source>
        <dbReference type="ARBA" id="ARBA00023242"/>
    </source>
</evidence>
<evidence type="ECO:0000259" key="8">
    <source>
        <dbReference type="PROSITE" id="PS50217"/>
    </source>
</evidence>
<name>A0A077WZG5_9FUNG</name>
<evidence type="ECO:0000256" key="1">
    <source>
        <dbReference type="ARBA" id="ARBA00004123"/>
    </source>
</evidence>
<dbReference type="Gene3D" id="1.20.5.170">
    <property type="match status" value="1"/>
</dbReference>
<dbReference type="OrthoDB" id="1939598at2759"/>
<feature type="region of interest" description="Disordered" evidence="7">
    <location>
        <begin position="79"/>
        <end position="103"/>
    </location>
</feature>
<dbReference type="GO" id="GO:0001228">
    <property type="term" value="F:DNA-binding transcription activator activity, RNA polymerase II-specific"/>
    <property type="evidence" value="ECO:0007669"/>
    <property type="project" value="TreeGrafter"/>
</dbReference>
<dbReference type="PANTHER" id="PTHR13044:SF14">
    <property type="entry name" value="CRYPTOCEPHAL, ISOFORM A"/>
    <property type="match status" value="1"/>
</dbReference>
<accession>A0A077WZG5</accession>
<feature type="domain" description="BZIP" evidence="8">
    <location>
        <begin position="145"/>
        <end position="204"/>
    </location>
</feature>